<comment type="caution">
    <text evidence="1">The sequence shown here is derived from an EMBL/GenBank/DDBJ whole genome shotgun (WGS) entry which is preliminary data.</text>
</comment>
<organism evidence="1 2">
    <name type="scientific">Acorus calamus</name>
    <name type="common">Sweet flag</name>
    <dbReference type="NCBI Taxonomy" id="4465"/>
    <lineage>
        <taxon>Eukaryota</taxon>
        <taxon>Viridiplantae</taxon>
        <taxon>Streptophyta</taxon>
        <taxon>Embryophyta</taxon>
        <taxon>Tracheophyta</taxon>
        <taxon>Spermatophyta</taxon>
        <taxon>Magnoliopsida</taxon>
        <taxon>Liliopsida</taxon>
        <taxon>Acoraceae</taxon>
        <taxon>Acorus</taxon>
    </lineage>
</organism>
<protein>
    <submittedName>
        <fullName evidence="1">Uncharacterized protein</fullName>
    </submittedName>
</protein>
<accession>A0AAV9D719</accession>
<sequence>MDVVLTFVARRNLADSSKEVTLRNRSRRRSTLLHLASRTKKRALNTVWAHVDFNGAEFVDGYANLIGQWINAEAMEGIDHVDRIFKEILGPCL</sequence>
<gene>
    <name evidence="1" type="ORF">QJS10_CPB15g01181</name>
</gene>
<name>A0AAV9D719_ACOCL</name>
<evidence type="ECO:0000313" key="2">
    <source>
        <dbReference type="Proteomes" id="UP001180020"/>
    </source>
</evidence>
<dbReference type="AlphaFoldDB" id="A0AAV9D719"/>
<evidence type="ECO:0000313" key="1">
    <source>
        <dbReference type="EMBL" id="KAK1297426.1"/>
    </source>
</evidence>
<dbReference type="Proteomes" id="UP001180020">
    <property type="component" value="Unassembled WGS sequence"/>
</dbReference>
<dbReference type="EMBL" id="JAUJYO010000015">
    <property type="protein sequence ID" value="KAK1297426.1"/>
    <property type="molecule type" value="Genomic_DNA"/>
</dbReference>
<reference evidence="1" key="2">
    <citation type="submission" date="2023-06" db="EMBL/GenBank/DDBJ databases">
        <authorList>
            <person name="Ma L."/>
            <person name="Liu K.-W."/>
            <person name="Li Z."/>
            <person name="Hsiao Y.-Y."/>
            <person name="Qi Y."/>
            <person name="Fu T."/>
            <person name="Tang G."/>
            <person name="Zhang D."/>
            <person name="Sun W.-H."/>
            <person name="Liu D.-K."/>
            <person name="Li Y."/>
            <person name="Chen G.-Z."/>
            <person name="Liu X.-D."/>
            <person name="Liao X.-Y."/>
            <person name="Jiang Y.-T."/>
            <person name="Yu X."/>
            <person name="Hao Y."/>
            <person name="Huang J."/>
            <person name="Zhao X.-W."/>
            <person name="Ke S."/>
            <person name="Chen Y.-Y."/>
            <person name="Wu W.-L."/>
            <person name="Hsu J.-L."/>
            <person name="Lin Y.-F."/>
            <person name="Huang M.-D."/>
            <person name="Li C.-Y."/>
            <person name="Huang L."/>
            <person name="Wang Z.-W."/>
            <person name="Zhao X."/>
            <person name="Zhong W.-Y."/>
            <person name="Peng D.-H."/>
            <person name="Ahmad S."/>
            <person name="Lan S."/>
            <person name="Zhang J.-S."/>
            <person name="Tsai W.-C."/>
            <person name="Van De Peer Y."/>
            <person name="Liu Z.-J."/>
        </authorList>
    </citation>
    <scope>NUCLEOTIDE SEQUENCE</scope>
    <source>
        <strain evidence="1">CP</strain>
        <tissue evidence="1">Leaves</tissue>
    </source>
</reference>
<proteinExistence type="predicted"/>
<keyword evidence="2" id="KW-1185">Reference proteome</keyword>
<reference evidence="1" key="1">
    <citation type="journal article" date="2023" name="Nat. Commun.">
        <title>Diploid and tetraploid genomes of Acorus and the evolution of monocots.</title>
        <authorList>
            <person name="Ma L."/>
            <person name="Liu K.W."/>
            <person name="Li Z."/>
            <person name="Hsiao Y.Y."/>
            <person name="Qi Y."/>
            <person name="Fu T."/>
            <person name="Tang G.D."/>
            <person name="Zhang D."/>
            <person name="Sun W.H."/>
            <person name="Liu D.K."/>
            <person name="Li Y."/>
            <person name="Chen G.Z."/>
            <person name="Liu X.D."/>
            <person name="Liao X.Y."/>
            <person name="Jiang Y.T."/>
            <person name="Yu X."/>
            <person name="Hao Y."/>
            <person name="Huang J."/>
            <person name="Zhao X.W."/>
            <person name="Ke S."/>
            <person name="Chen Y.Y."/>
            <person name="Wu W.L."/>
            <person name="Hsu J.L."/>
            <person name="Lin Y.F."/>
            <person name="Huang M.D."/>
            <person name="Li C.Y."/>
            <person name="Huang L."/>
            <person name="Wang Z.W."/>
            <person name="Zhao X."/>
            <person name="Zhong W.Y."/>
            <person name="Peng D.H."/>
            <person name="Ahmad S."/>
            <person name="Lan S."/>
            <person name="Zhang J.S."/>
            <person name="Tsai W.C."/>
            <person name="Van de Peer Y."/>
            <person name="Liu Z.J."/>
        </authorList>
    </citation>
    <scope>NUCLEOTIDE SEQUENCE</scope>
    <source>
        <strain evidence="1">CP</strain>
    </source>
</reference>